<dbReference type="AlphaFoldDB" id="A0A398AXX3"/>
<evidence type="ECO:0000256" key="3">
    <source>
        <dbReference type="ARBA" id="ARBA00022989"/>
    </source>
</evidence>
<dbReference type="EMBL" id="QWVT01000037">
    <property type="protein sequence ID" value="RID82467.1"/>
    <property type="molecule type" value="Genomic_DNA"/>
</dbReference>
<accession>A0A398AXX3</accession>
<dbReference type="OrthoDB" id="2243765at2"/>
<evidence type="ECO:0000256" key="1">
    <source>
        <dbReference type="ARBA" id="ARBA00004370"/>
    </source>
</evidence>
<evidence type="ECO:0000313" key="8">
    <source>
        <dbReference type="Proteomes" id="UP000265816"/>
    </source>
</evidence>
<dbReference type="InterPro" id="IPR036286">
    <property type="entry name" value="LexA/Signal_pep-like_sf"/>
</dbReference>
<keyword evidence="3 6" id="KW-1133">Transmembrane helix</keyword>
<dbReference type="InterPro" id="IPR001733">
    <property type="entry name" value="Peptidase_S26B"/>
</dbReference>
<keyword evidence="7" id="KW-0378">Hydrolase</keyword>
<comment type="caution">
    <text evidence="7">The sequence shown here is derived from an EMBL/GenBank/DDBJ whole genome shotgun (WGS) entry which is preliminary data.</text>
</comment>
<dbReference type="PANTHER" id="PTHR10806">
    <property type="entry name" value="SIGNAL PEPTIDASE COMPLEX CATALYTIC SUBUNIT SEC11"/>
    <property type="match status" value="1"/>
</dbReference>
<dbReference type="CDD" id="cd06530">
    <property type="entry name" value="S26_SPase_I"/>
    <property type="match status" value="1"/>
</dbReference>
<comment type="subcellular location">
    <subcellularLocation>
        <location evidence="1">Membrane</location>
    </subcellularLocation>
</comment>
<evidence type="ECO:0000256" key="5">
    <source>
        <dbReference type="NCBIfam" id="TIGR02228"/>
    </source>
</evidence>
<dbReference type="NCBIfam" id="TIGR02228">
    <property type="entry name" value="sigpep_I_arch"/>
    <property type="match status" value="1"/>
</dbReference>
<dbReference type="GO" id="GO:0016020">
    <property type="term" value="C:membrane"/>
    <property type="evidence" value="ECO:0007669"/>
    <property type="project" value="UniProtKB-SubCell"/>
</dbReference>
<name>A0A398AXX3_9BACI</name>
<dbReference type="GO" id="GO:0009003">
    <property type="term" value="F:signal peptidase activity"/>
    <property type="evidence" value="ECO:0007669"/>
    <property type="project" value="UniProtKB-EC"/>
</dbReference>
<dbReference type="SUPFAM" id="SSF51306">
    <property type="entry name" value="LexA/Signal peptidase"/>
    <property type="match status" value="1"/>
</dbReference>
<gene>
    <name evidence="7" type="ORF">D1970_18845</name>
</gene>
<dbReference type="PANTHER" id="PTHR10806:SF6">
    <property type="entry name" value="SIGNAL PEPTIDASE COMPLEX CATALYTIC SUBUNIT SEC11"/>
    <property type="match status" value="1"/>
</dbReference>
<evidence type="ECO:0000256" key="4">
    <source>
        <dbReference type="ARBA" id="ARBA00023136"/>
    </source>
</evidence>
<dbReference type="Proteomes" id="UP000265816">
    <property type="component" value="Unassembled WGS sequence"/>
</dbReference>
<evidence type="ECO:0000256" key="2">
    <source>
        <dbReference type="ARBA" id="ARBA00022692"/>
    </source>
</evidence>
<organism evidence="7 8">
    <name type="scientific">Mesobacillus zeae</name>
    <dbReference type="NCBI Taxonomy" id="1917180"/>
    <lineage>
        <taxon>Bacteria</taxon>
        <taxon>Bacillati</taxon>
        <taxon>Bacillota</taxon>
        <taxon>Bacilli</taxon>
        <taxon>Bacillales</taxon>
        <taxon>Bacillaceae</taxon>
        <taxon>Mesobacillus</taxon>
    </lineage>
</organism>
<keyword evidence="4 6" id="KW-0472">Membrane</keyword>
<evidence type="ECO:0000313" key="7">
    <source>
        <dbReference type="EMBL" id="RID82467.1"/>
    </source>
</evidence>
<sequence>MNIKMLGKWFSRFITVVMFAVLAVLIFVVVSSKLSGGEPQLFGYQLKTVLSGSMEPGIMTGSVIAVKPDGDMTRFKKNDVITYRVEDNKLVTHRVTKVVKNGDKVMYRTKGDNNRTEDMDPVLSENVVAEYAGYTIPYAGYIIDYAKSKNGSALLLILPGLLLLCYSFFTIWQAVSNLEKKQKASETIEKTV</sequence>
<dbReference type="NCBIfam" id="NF046067">
    <property type="entry name" value="SigPepSipWBacil"/>
    <property type="match status" value="1"/>
</dbReference>
<dbReference type="EC" id="3.4.21.89" evidence="5"/>
<dbReference type="RefSeq" id="WP_119114405.1">
    <property type="nucleotide sequence ID" value="NZ_CBCSEO010000012.1"/>
</dbReference>
<evidence type="ECO:0000256" key="6">
    <source>
        <dbReference type="SAM" id="Phobius"/>
    </source>
</evidence>
<feature type="transmembrane region" description="Helical" evidence="6">
    <location>
        <begin position="153"/>
        <end position="175"/>
    </location>
</feature>
<reference evidence="7 8" key="1">
    <citation type="submission" date="2018-08" db="EMBL/GenBank/DDBJ databases">
        <title>Bacillus jemisoniae sp. nov., Bacillus chryseoplanitiae sp. nov., Bacillus resnikiae sp. nov., and Bacillus frankliniae sp. nov., isolated from Viking spacecraft and associated surfaces.</title>
        <authorList>
            <person name="Seuylemezian A."/>
            <person name="Vaishampayan P."/>
        </authorList>
    </citation>
    <scope>NUCLEOTIDE SEQUENCE [LARGE SCALE GENOMIC DNA]</scope>
    <source>
        <strain evidence="7 8">JJ-247</strain>
    </source>
</reference>
<protein>
    <recommendedName>
        <fullName evidence="5">Signal peptidase I</fullName>
        <ecNumber evidence="5">3.4.21.89</ecNumber>
    </recommendedName>
</protein>
<dbReference type="GO" id="GO:0006465">
    <property type="term" value="P:signal peptide processing"/>
    <property type="evidence" value="ECO:0007669"/>
    <property type="project" value="UniProtKB-UniRule"/>
</dbReference>
<keyword evidence="8" id="KW-1185">Reference proteome</keyword>
<keyword evidence="2 6" id="KW-0812">Transmembrane</keyword>
<feature type="transmembrane region" description="Helical" evidence="6">
    <location>
        <begin position="12"/>
        <end position="30"/>
    </location>
</feature>
<dbReference type="GO" id="GO:0004252">
    <property type="term" value="F:serine-type endopeptidase activity"/>
    <property type="evidence" value="ECO:0007669"/>
    <property type="project" value="UniProtKB-UniRule"/>
</dbReference>
<proteinExistence type="predicted"/>
<dbReference type="InterPro" id="IPR019533">
    <property type="entry name" value="Peptidase_S26"/>
</dbReference>
<dbReference type="PRINTS" id="PR00728">
    <property type="entry name" value="SIGNALPTASE"/>
</dbReference>